<dbReference type="InterPro" id="IPR051631">
    <property type="entry name" value="Ankyrin-KH/SAM_domain"/>
</dbReference>
<dbReference type="GO" id="GO:0045087">
    <property type="term" value="P:innate immune response"/>
    <property type="evidence" value="ECO:0007669"/>
    <property type="project" value="TreeGrafter"/>
</dbReference>
<dbReference type="EMBL" id="FNXT01000409">
    <property type="protein sequence ID" value="SZX64336.1"/>
    <property type="molecule type" value="Genomic_DNA"/>
</dbReference>
<evidence type="ECO:0000313" key="4">
    <source>
        <dbReference type="EMBL" id="SZX64336.1"/>
    </source>
</evidence>
<keyword evidence="6" id="KW-1185">Reference proteome</keyword>
<dbReference type="AlphaFoldDB" id="A0A383WFY4"/>
<dbReference type="PANTHER" id="PTHR23206:SF8">
    <property type="entry name" value="ANKYRIN REPEAT AND KH DOMAIN-CONTAINING 1"/>
    <property type="match status" value="1"/>
</dbReference>
<feature type="region of interest" description="Disordered" evidence="3">
    <location>
        <begin position="711"/>
        <end position="742"/>
    </location>
</feature>
<feature type="region of interest" description="Disordered" evidence="3">
    <location>
        <begin position="1"/>
        <end position="20"/>
    </location>
</feature>
<organism evidence="5 6">
    <name type="scientific">Tetradesmus obliquus</name>
    <name type="common">Green alga</name>
    <name type="synonym">Acutodesmus obliquus</name>
    <dbReference type="NCBI Taxonomy" id="3088"/>
    <lineage>
        <taxon>Eukaryota</taxon>
        <taxon>Viridiplantae</taxon>
        <taxon>Chlorophyta</taxon>
        <taxon>core chlorophytes</taxon>
        <taxon>Chlorophyceae</taxon>
        <taxon>CS clade</taxon>
        <taxon>Sphaeropleales</taxon>
        <taxon>Scenedesmaceae</taxon>
        <taxon>Tetradesmus</taxon>
    </lineage>
</organism>
<proteinExistence type="predicted"/>
<evidence type="ECO:0000313" key="6">
    <source>
        <dbReference type="Proteomes" id="UP000256970"/>
    </source>
</evidence>
<gene>
    <name evidence="5" type="ORF">BQ4739_LOCUS16321</name>
    <name evidence="4" type="ORF">BQ4739_LOCUS4849</name>
</gene>
<dbReference type="Proteomes" id="UP000256970">
    <property type="component" value="Unassembled WGS sequence"/>
</dbReference>
<evidence type="ECO:0000256" key="3">
    <source>
        <dbReference type="SAM" id="MobiDB-lite"/>
    </source>
</evidence>
<dbReference type="EMBL" id="FNXT01001245">
    <property type="protein sequence ID" value="SZX75954.1"/>
    <property type="molecule type" value="Genomic_DNA"/>
</dbReference>
<keyword evidence="1" id="KW-0677">Repeat</keyword>
<evidence type="ECO:0000256" key="2">
    <source>
        <dbReference type="ARBA" id="ARBA00023043"/>
    </source>
</evidence>
<name>A0A383WFY4_TETOB</name>
<accession>A0A383WFY4</accession>
<feature type="region of interest" description="Disordered" evidence="3">
    <location>
        <begin position="83"/>
        <end position="128"/>
    </location>
</feature>
<protein>
    <recommendedName>
        <fullName evidence="7">FAST kinase leucine-rich domain-containing protein</fullName>
    </recommendedName>
</protein>
<reference evidence="5 6" key="1">
    <citation type="submission" date="2016-10" db="EMBL/GenBank/DDBJ databases">
        <authorList>
            <person name="Cai Z."/>
        </authorList>
    </citation>
    <scope>NUCLEOTIDE SEQUENCE [LARGE SCALE GENOMIC DNA]</scope>
</reference>
<dbReference type="PANTHER" id="PTHR23206">
    <property type="entry name" value="MASK PROTEIN"/>
    <property type="match status" value="1"/>
</dbReference>
<evidence type="ECO:0008006" key="7">
    <source>
        <dbReference type="Google" id="ProtNLM"/>
    </source>
</evidence>
<feature type="compositionally biased region" description="Low complexity" evidence="3">
    <location>
        <begin position="711"/>
        <end position="731"/>
    </location>
</feature>
<sequence length="742" mass="78729">METRQLQKAAGSCNQHAASQATFRRRLYPRALLHQESHGKARVTAQVAAVPAPFTDDSRAFRQPGIQVAVTVQQQQTLQQQNGWLPQPWGSQGQQQQQQQGPGSVRQQASAAQQEPQQQQQQRAVNGHQQQLDPLLQQLQECRHWAQVAAVVQQQQQQLSYSHITAALQQLSSCVQPRALPPAQQQQLDTLLTTLADAAALHLQELHHQEVGQLLARLQVLGFKPSVPWARSMLQHAGTELVHYTPAELALLLLTATQTAARVAGAAPPPMQLTRSSPTAAPSVLLGAQQQPAAEQLPYACPPPEIDMAAVAQAGSSGSSSSSNITARRSPTVLTTAWLQHFMTTCERYLEARAAHPQLQPQHMEAVITCLAALRVTPDRFWLYLFVRQMAAQLPACPPGSVVRMLSALARMGYRLPEHVISQIERQVGGAALAALRPQECAEVVRSVAALKQRPSEAWLQQLLAAAVKGSSHLSSSAAVSLVVACAGLGMQLDPSWIDLLLMQARAALHALSAPEHVGLIDALSQQQHRPGPVFMSLFMAQVQGHLPELTLGQQAVLVASLAAVGYKPAPAWMNAFMGQLAGQQVTAADAPELVRLLVALRRMQYVPTPSAGSQIEGLIDAMAVSLPYGQLQQLRAALAELQYKPAVAAAAVGTVRGARERSSRAASPAAAAAAAAAAPVAGEAAAAALVAAVGMDAAAGQEQEQVATAAAAGAGAASVEQQQQESRSGSPSVMESLELLA</sequence>
<dbReference type="GO" id="GO:0005737">
    <property type="term" value="C:cytoplasm"/>
    <property type="evidence" value="ECO:0007669"/>
    <property type="project" value="TreeGrafter"/>
</dbReference>
<evidence type="ECO:0000313" key="5">
    <source>
        <dbReference type="EMBL" id="SZX75954.1"/>
    </source>
</evidence>
<keyword evidence="2" id="KW-0040">ANK repeat</keyword>
<evidence type="ECO:0000256" key="1">
    <source>
        <dbReference type="ARBA" id="ARBA00022737"/>
    </source>
</evidence>